<evidence type="ECO:0000256" key="4">
    <source>
        <dbReference type="ARBA" id="ARBA00022840"/>
    </source>
</evidence>
<accession>A0A0S7BP75</accession>
<evidence type="ECO:0000256" key="3">
    <source>
        <dbReference type="ARBA" id="ARBA00022741"/>
    </source>
</evidence>
<dbReference type="PATRIC" id="fig|1678840.3.peg.1344"/>
<feature type="domain" description="ABC transporter" evidence="6">
    <location>
        <begin position="6"/>
        <end position="238"/>
    </location>
</feature>
<dbReference type="InterPro" id="IPR027417">
    <property type="entry name" value="P-loop_NTPase"/>
</dbReference>
<dbReference type="PANTHER" id="PTHR43820:SF3">
    <property type="entry name" value="BRANCHED-CHAIN AMINO ACID TRANSPORT SYSTEM,ATP-BINDING PROTEIN"/>
    <property type="match status" value="1"/>
</dbReference>
<reference evidence="7" key="1">
    <citation type="journal article" date="2015" name="Genome Announc.">
        <title>Draft Genome Sequence of Anaerolineae Strain TC1, a Novel Isolate from a Methanogenic Wastewater Treatment System.</title>
        <authorList>
            <person name="Matsuura N."/>
            <person name="Tourlousse D.M."/>
            <person name="Sun L."/>
            <person name="Toyonaga M."/>
            <person name="Kuroda K."/>
            <person name="Ohashi A."/>
            <person name="Cruz R."/>
            <person name="Yamaguchi T."/>
            <person name="Sekiguchi Y."/>
        </authorList>
    </citation>
    <scope>NUCLEOTIDE SEQUENCE [LARGE SCALE GENOMIC DNA]</scope>
    <source>
        <strain evidence="7">TC1</strain>
    </source>
</reference>
<evidence type="ECO:0000256" key="5">
    <source>
        <dbReference type="ARBA" id="ARBA00022970"/>
    </source>
</evidence>
<dbReference type="Proteomes" id="UP000053370">
    <property type="component" value="Unassembled WGS sequence"/>
</dbReference>
<dbReference type="InterPro" id="IPR017871">
    <property type="entry name" value="ABC_transporter-like_CS"/>
</dbReference>
<dbReference type="InterPro" id="IPR030660">
    <property type="entry name" value="ABC_branched_ATPase_LivF/BraG"/>
</dbReference>
<dbReference type="EMBL" id="DF968181">
    <property type="protein sequence ID" value="GAP40155.1"/>
    <property type="molecule type" value="Genomic_DNA"/>
</dbReference>
<evidence type="ECO:0000313" key="7">
    <source>
        <dbReference type="EMBL" id="GAP40155.1"/>
    </source>
</evidence>
<dbReference type="RefSeq" id="WP_201777245.1">
    <property type="nucleotide sequence ID" value="NZ_DF968181.1"/>
</dbReference>
<dbReference type="GO" id="GO:0015807">
    <property type="term" value="P:L-amino acid transport"/>
    <property type="evidence" value="ECO:0007669"/>
    <property type="project" value="TreeGrafter"/>
</dbReference>
<keyword evidence="4 7" id="KW-0067">ATP-binding</keyword>
<proteinExistence type="inferred from homology"/>
<keyword evidence="8" id="KW-1185">Reference proteome</keyword>
<dbReference type="GO" id="GO:0015658">
    <property type="term" value="F:branched-chain amino acid transmembrane transporter activity"/>
    <property type="evidence" value="ECO:0007669"/>
    <property type="project" value="InterPro"/>
</dbReference>
<dbReference type="GO" id="GO:0016887">
    <property type="term" value="F:ATP hydrolysis activity"/>
    <property type="evidence" value="ECO:0007669"/>
    <property type="project" value="InterPro"/>
</dbReference>
<evidence type="ECO:0000259" key="6">
    <source>
        <dbReference type="PROSITE" id="PS50893"/>
    </source>
</evidence>
<name>A0A0S7BP75_9CHLR</name>
<dbReference type="SUPFAM" id="SSF52540">
    <property type="entry name" value="P-loop containing nucleoside triphosphate hydrolases"/>
    <property type="match status" value="1"/>
</dbReference>
<gene>
    <name evidence="7" type="ORF">ATC1_13121</name>
</gene>
<dbReference type="AlphaFoldDB" id="A0A0S7BP75"/>
<evidence type="ECO:0000313" key="8">
    <source>
        <dbReference type="Proteomes" id="UP000053370"/>
    </source>
</evidence>
<keyword evidence="3" id="KW-0547">Nucleotide-binding</keyword>
<dbReference type="InterPro" id="IPR003439">
    <property type="entry name" value="ABC_transporter-like_ATP-bd"/>
</dbReference>
<dbReference type="Pfam" id="PF00005">
    <property type="entry name" value="ABC_tran"/>
    <property type="match status" value="1"/>
</dbReference>
<dbReference type="PIRSF" id="PIRSF039137">
    <property type="entry name" value="ABC_branched_ATPase"/>
    <property type="match status" value="1"/>
</dbReference>
<sequence>MSSRMLDVKDLAVSYGMITAVKGVSFNLDEGEIVALIGANGAGKSTILRTISGLERAKSGSIQFLGKELTKMPAHKIVEAGIAHVPEGRRVFPRLTVKENLMLGANIVKERSIIQQRLERTYLTFPRLKERQAQLAGTLSGGEQQMLALGRALMTGGKLMLLDEPSMGLAPIIVEDIFRIIKEINEAGTSILLIEQNAFLALQTASRAYVLETGLISIEGKSSDLLKDDRVRESYLGA</sequence>
<dbReference type="PANTHER" id="PTHR43820">
    <property type="entry name" value="HIGH-AFFINITY BRANCHED-CHAIN AMINO ACID TRANSPORT ATP-BINDING PROTEIN LIVF"/>
    <property type="match status" value="1"/>
</dbReference>
<keyword evidence="5" id="KW-0029">Amino-acid transport</keyword>
<evidence type="ECO:0000256" key="2">
    <source>
        <dbReference type="ARBA" id="ARBA00022448"/>
    </source>
</evidence>
<evidence type="ECO:0000256" key="1">
    <source>
        <dbReference type="ARBA" id="ARBA00005417"/>
    </source>
</evidence>
<dbReference type="Gene3D" id="3.40.50.300">
    <property type="entry name" value="P-loop containing nucleotide triphosphate hydrolases"/>
    <property type="match status" value="1"/>
</dbReference>
<dbReference type="SMART" id="SM00382">
    <property type="entry name" value="AAA"/>
    <property type="match status" value="1"/>
</dbReference>
<organism evidence="7">
    <name type="scientific">Flexilinea flocculi</name>
    <dbReference type="NCBI Taxonomy" id="1678840"/>
    <lineage>
        <taxon>Bacteria</taxon>
        <taxon>Bacillati</taxon>
        <taxon>Chloroflexota</taxon>
        <taxon>Anaerolineae</taxon>
        <taxon>Anaerolineales</taxon>
        <taxon>Anaerolineaceae</taxon>
        <taxon>Flexilinea</taxon>
    </lineage>
</organism>
<dbReference type="InterPro" id="IPR003593">
    <property type="entry name" value="AAA+_ATPase"/>
</dbReference>
<dbReference type="PROSITE" id="PS00211">
    <property type="entry name" value="ABC_TRANSPORTER_1"/>
    <property type="match status" value="1"/>
</dbReference>
<dbReference type="GO" id="GO:0005524">
    <property type="term" value="F:ATP binding"/>
    <property type="evidence" value="ECO:0007669"/>
    <property type="project" value="UniProtKB-KW"/>
</dbReference>
<comment type="similarity">
    <text evidence="1">Belongs to the ABC transporter superfamily.</text>
</comment>
<keyword evidence="2" id="KW-0813">Transport</keyword>
<dbReference type="STRING" id="1678840.ATC1_13121"/>
<dbReference type="InterPro" id="IPR052156">
    <property type="entry name" value="BCAA_Transport_ATP-bd_LivF"/>
</dbReference>
<dbReference type="CDD" id="cd03224">
    <property type="entry name" value="ABC_TM1139_LivF_branched"/>
    <property type="match status" value="1"/>
</dbReference>
<protein>
    <submittedName>
        <fullName evidence="7">Amino acid/amide ABC transporter ATP-binding protein 2, HAAT family</fullName>
    </submittedName>
</protein>
<dbReference type="PROSITE" id="PS50893">
    <property type="entry name" value="ABC_TRANSPORTER_2"/>
    <property type="match status" value="1"/>
</dbReference>